<reference evidence="2" key="1">
    <citation type="submission" date="2018-05" db="EMBL/GenBank/DDBJ databases">
        <authorList>
            <person name="Lanie J.A."/>
            <person name="Ng W.-L."/>
            <person name="Kazmierczak K.M."/>
            <person name="Andrzejewski T.M."/>
            <person name="Davidsen T.M."/>
            <person name="Wayne K.J."/>
            <person name="Tettelin H."/>
            <person name="Glass J.I."/>
            <person name="Rusch D."/>
            <person name="Podicherti R."/>
            <person name="Tsui H.-C.T."/>
            <person name="Winkler M.E."/>
        </authorList>
    </citation>
    <scope>NUCLEOTIDE SEQUENCE</scope>
</reference>
<evidence type="ECO:0000313" key="2">
    <source>
        <dbReference type="EMBL" id="SVC79489.1"/>
    </source>
</evidence>
<evidence type="ECO:0000256" key="1">
    <source>
        <dbReference type="SAM" id="MobiDB-lite"/>
    </source>
</evidence>
<feature type="compositionally biased region" description="Polar residues" evidence="1">
    <location>
        <begin position="1"/>
        <end position="19"/>
    </location>
</feature>
<name>A0A382Q1R2_9ZZZZ</name>
<accession>A0A382Q1R2</accession>
<gene>
    <name evidence="2" type="ORF">METZ01_LOCUS332343</name>
</gene>
<protein>
    <submittedName>
        <fullName evidence="2">Uncharacterized protein</fullName>
    </submittedName>
</protein>
<dbReference type="AlphaFoldDB" id="A0A382Q1R2"/>
<sequence>MVSGVQYRSTQSIPGSAQGQIPGCTEGDMESLAP</sequence>
<feature type="region of interest" description="Disordered" evidence="1">
    <location>
        <begin position="1"/>
        <end position="34"/>
    </location>
</feature>
<organism evidence="2">
    <name type="scientific">marine metagenome</name>
    <dbReference type="NCBI Taxonomy" id="408172"/>
    <lineage>
        <taxon>unclassified sequences</taxon>
        <taxon>metagenomes</taxon>
        <taxon>ecological metagenomes</taxon>
    </lineage>
</organism>
<dbReference type="EMBL" id="UINC01111344">
    <property type="protein sequence ID" value="SVC79489.1"/>
    <property type="molecule type" value="Genomic_DNA"/>
</dbReference>
<proteinExistence type="predicted"/>